<evidence type="ECO:0000313" key="3">
    <source>
        <dbReference type="Proteomes" id="UP001472677"/>
    </source>
</evidence>
<comment type="caution">
    <text evidence="2">The sequence shown here is derived from an EMBL/GenBank/DDBJ whole genome shotgun (WGS) entry which is preliminary data.</text>
</comment>
<keyword evidence="3" id="KW-1185">Reference proteome</keyword>
<protein>
    <submittedName>
        <fullName evidence="2">Uncharacterized protein</fullName>
    </submittedName>
</protein>
<dbReference type="EMBL" id="JBBPBM010000006">
    <property type="protein sequence ID" value="KAK8580783.1"/>
    <property type="molecule type" value="Genomic_DNA"/>
</dbReference>
<proteinExistence type="predicted"/>
<accession>A0ABR2FIL0</accession>
<sequence>MSNKVESAQVSDATEVTQLNSSAEMESHASSCDEEMPLQVLNVVVRSMPYNVVKDLLSIGGIINAVLMDKALAVKVSSSHLISSLFSVCIQQKP</sequence>
<name>A0ABR2FIL0_9ROSI</name>
<reference evidence="2 3" key="1">
    <citation type="journal article" date="2024" name="G3 (Bethesda)">
        <title>Genome assembly of Hibiscus sabdariffa L. provides insights into metabolisms of medicinal natural products.</title>
        <authorList>
            <person name="Kim T."/>
        </authorList>
    </citation>
    <scope>NUCLEOTIDE SEQUENCE [LARGE SCALE GENOMIC DNA]</scope>
    <source>
        <strain evidence="2">TK-2024</strain>
        <tissue evidence="2">Old leaves</tissue>
    </source>
</reference>
<feature type="compositionally biased region" description="Polar residues" evidence="1">
    <location>
        <begin position="1"/>
        <end position="30"/>
    </location>
</feature>
<feature type="region of interest" description="Disordered" evidence="1">
    <location>
        <begin position="1"/>
        <end position="32"/>
    </location>
</feature>
<dbReference type="Proteomes" id="UP001472677">
    <property type="component" value="Unassembled WGS sequence"/>
</dbReference>
<evidence type="ECO:0000256" key="1">
    <source>
        <dbReference type="SAM" id="MobiDB-lite"/>
    </source>
</evidence>
<evidence type="ECO:0000313" key="2">
    <source>
        <dbReference type="EMBL" id="KAK8580783.1"/>
    </source>
</evidence>
<organism evidence="2 3">
    <name type="scientific">Hibiscus sabdariffa</name>
    <name type="common">roselle</name>
    <dbReference type="NCBI Taxonomy" id="183260"/>
    <lineage>
        <taxon>Eukaryota</taxon>
        <taxon>Viridiplantae</taxon>
        <taxon>Streptophyta</taxon>
        <taxon>Embryophyta</taxon>
        <taxon>Tracheophyta</taxon>
        <taxon>Spermatophyta</taxon>
        <taxon>Magnoliopsida</taxon>
        <taxon>eudicotyledons</taxon>
        <taxon>Gunneridae</taxon>
        <taxon>Pentapetalae</taxon>
        <taxon>rosids</taxon>
        <taxon>malvids</taxon>
        <taxon>Malvales</taxon>
        <taxon>Malvaceae</taxon>
        <taxon>Malvoideae</taxon>
        <taxon>Hibiscus</taxon>
    </lineage>
</organism>
<gene>
    <name evidence="2" type="ORF">V6N12_071035</name>
</gene>